<evidence type="ECO:0000256" key="1">
    <source>
        <dbReference type="ARBA" id="ARBA00009178"/>
    </source>
</evidence>
<sequence length="110" mass="12008">MANKSVSPPSVLLAILVLVSLTISTSASTWQSCRNGECMIAAAEEEEEEFGMESEITRRILATSQYISYEALKRNSVPCSRRGASYYNCQAGGQANPYQRGCSAITRCRS</sequence>
<name>A0AAP0PCR6_9MAGN</name>
<dbReference type="PANTHER" id="PTHR33136:SF13">
    <property type="entry name" value="OS10G0328900 PROTEIN"/>
    <property type="match status" value="1"/>
</dbReference>
<organism evidence="6 7">
    <name type="scientific">Stephania cephalantha</name>
    <dbReference type="NCBI Taxonomy" id="152367"/>
    <lineage>
        <taxon>Eukaryota</taxon>
        <taxon>Viridiplantae</taxon>
        <taxon>Streptophyta</taxon>
        <taxon>Embryophyta</taxon>
        <taxon>Tracheophyta</taxon>
        <taxon>Spermatophyta</taxon>
        <taxon>Magnoliopsida</taxon>
        <taxon>Ranunculales</taxon>
        <taxon>Menispermaceae</taxon>
        <taxon>Menispermoideae</taxon>
        <taxon>Cissampelideae</taxon>
        <taxon>Stephania</taxon>
    </lineage>
</organism>
<dbReference type="PROSITE" id="PS51257">
    <property type="entry name" value="PROKAR_LIPOPROTEIN"/>
    <property type="match status" value="1"/>
</dbReference>
<keyword evidence="2" id="KW-0372">Hormone</keyword>
<dbReference type="AlphaFoldDB" id="A0AAP0PCR6"/>
<evidence type="ECO:0000256" key="2">
    <source>
        <dbReference type="ARBA" id="ARBA00022702"/>
    </source>
</evidence>
<reference evidence="6 7" key="1">
    <citation type="submission" date="2024-01" db="EMBL/GenBank/DDBJ databases">
        <title>Genome assemblies of Stephania.</title>
        <authorList>
            <person name="Yang L."/>
        </authorList>
    </citation>
    <scope>NUCLEOTIDE SEQUENCE [LARGE SCALE GENOMIC DNA]</scope>
    <source>
        <strain evidence="6">JXDWG</strain>
        <tissue evidence="6">Leaf</tissue>
    </source>
</reference>
<proteinExistence type="inferred from homology"/>
<keyword evidence="7" id="KW-1185">Reference proteome</keyword>
<gene>
    <name evidence="6" type="ORF">Scep_009053</name>
</gene>
<evidence type="ECO:0000313" key="7">
    <source>
        <dbReference type="Proteomes" id="UP001419268"/>
    </source>
</evidence>
<protein>
    <recommendedName>
        <fullName evidence="8">Rapid alkalinization factor</fullName>
    </recommendedName>
</protein>
<feature type="chain" id="PRO_5042980193" description="Rapid alkalinization factor" evidence="5">
    <location>
        <begin position="28"/>
        <end position="110"/>
    </location>
</feature>
<keyword evidence="3 5" id="KW-0732">Signal</keyword>
<feature type="signal peptide" evidence="5">
    <location>
        <begin position="1"/>
        <end position="27"/>
    </location>
</feature>
<evidence type="ECO:0008006" key="8">
    <source>
        <dbReference type="Google" id="ProtNLM"/>
    </source>
</evidence>
<comment type="caution">
    <text evidence="6">The sequence shown here is derived from an EMBL/GenBank/DDBJ whole genome shotgun (WGS) entry which is preliminary data.</text>
</comment>
<evidence type="ECO:0000256" key="4">
    <source>
        <dbReference type="ARBA" id="ARBA00023157"/>
    </source>
</evidence>
<keyword evidence="4" id="KW-1015">Disulfide bond</keyword>
<dbReference type="PANTHER" id="PTHR33136">
    <property type="entry name" value="RAPID ALKALINIZATION FACTOR-LIKE"/>
    <property type="match status" value="1"/>
</dbReference>
<dbReference type="GO" id="GO:0009506">
    <property type="term" value="C:plasmodesma"/>
    <property type="evidence" value="ECO:0007669"/>
    <property type="project" value="TreeGrafter"/>
</dbReference>
<accession>A0AAP0PCR6</accession>
<dbReference type="Proteomes" id="UP001419268">
    <property type="component" value="Unassembled WGS sequence"/>
</dbReference>
<dbReference type="Pfam" id="PF05498">
    <property type="entry name" value="RALF"/>
    <property type="match status" value="1"/>
</dbReference>
<evidence type="ECO:0000256" key="3">
    <source>
        <dbReference type="ARBA" id="ARBA00022729"/>
    </source>
</evidence>
<dbReference type="EMBL" id="JBBNAG010000004">
    <property type="protein sequence ID" value="KAK9139372.1"/>
    <property type="molecule type" value="Genomic_DNA"/>
</dbReference>
<dbReference type="GO" id="GO:0005179">
    <property type="term" value="F:hormone activity"/>
    <property type="evidence" value="ECO:0007669"/>
    <property type="project" value="UniProtKB-KW"/>
</dbReference>
<evidence type="ECO:0000313" key="6">
    <source>
        <dbReference type="EMBL" id="KAK9139372.1"/>
    </source>
</evidence>
<comment type="similarity">
    <text evidence="1">Belongs to the plant rapid alkalinization factor (RALF) family.</text>
</comment>
<evidence type="ECO:0000256" key="5">
    <source>
        <dbReference type="SAM" id="SignalP"/>
    </source>
</evidence>
<dbReference type="GO" id="GO:0019722">
    <property type="term" value="P:calcium-mediated signaling"/>
    <property type="evidence" value="ECO:0007669"/>
    <property type="project" value="TreeGrafter"/>
</dbReference>
<dbReference type="InterPro" id="IPR008801">
    <property type="entry name" value="RALF"/>
</dbReference>